<dbReference type="InterPro" id="IPR006553">
    <property type="entry name" value="Leu-rich_rpt_Cys-con_subtyp"/>
</dbReference>
<dbReference type="AlphaFoldDB" id="A0A1B6G6N3"/>
<evidence type="ECO:0008006" key="2">
    <source>
        <dbReference type="Google" id="ProtNLM"/>
    </source>
</evidence>
<protein>
    <recommendedName>
        <fullName evidence="2">F-box domain-containing protein</fullName>
    </recommendedName>
</protein>
<proteinExistence type="predicted"/>
<evidence type="ECO:0000313" key="1">
    <source>
        <dbReference type="EMBL" id="JAS58098.1"/>
    </source>
</evidence>
<dbReference type="SUPFAM" id="SSF52047">
    <property type="entry name" value="RNI-like"/>
    <property type="match status" value="1"/>
</dbReference>
<organism evidence="1">
    <name type="scientific">Cuerna arida</name>
    <dbReference type="NCBI Taxonomy" id="1464854"/>
    <lineage>
        <taxon>Eukaryota</taxon>
        <taxon>Metazoa</taxon>
        <taxon>Ecdysozoa</taxon>
        <taxon>Arthropoda</taxon>
        <taxon>Hexapoda</taxon>
        <taxon>Insecta</taxon>
        <taxon>Pterygota</taxon>
        <taxon>Neoptera</taxon>
        <taxon>Paraneoptera</taxon>
        <taxon>Hemiptera</taxon>
        <taxon>Auchenorrhyncha</taxon>
        <taxon>Membracoidea</taxon>
        <taxon>Cicadellidae</taxon>
        <taxon>Cicadellinae</taxon>
        <taxon>Proconiini</taxon>
        <taxon>Cuerna</taxon>
    </lineage>
</organism>
<dbReference type="GO" id="GO:0031146">
    <property type="term" value="P:SCF-dependent proteasomal ubiquitin-dependent protein catabolic process"/>
    <property type="evidence" value="ECO:0007669"/>
    <property type="project" value="TreeGrafter"/>
</dbReference>
<reference evidence="1" key="1">
    <citation type="submission" date="2015-11" db="EMBL/GenBank/DDBJ databases">
        <title>De novo transcriptome assembly of four potential Pierce s Disease insect vectors from Arizona vineyards.</title>
        <authorList>
            <person name="Tassone E.E."/>
        </authorList>
    </citation>
    <scope>NUCLEOTIDE SEQUENCE</scope>
</reference>
<dbReference type="InterPro" id="IPR032675">
    <property type="entry name" value="LRR_dom_sf"/>
</dbReference>
<dbReference type="Gene3D" id="3.80.10.10">
    <property type="entry name" value="Ribonuclease Inhibitor"/>
    <property type="match status" value="2"/>
</dbReference>
<dbReference type="PANTHER" id="PTHR13318">
    <property type="entry name" value="PARTNER OF PAIRED, ISOFORM B-RELATED"/>
    <property type="match status" value="1"/>
</dbReference>
<gene>
    <name evidence="1" type="ORF">g.37623</name>
</gene>
<name>A0A1B6G6N3_9HEMI</name>
<sequence length="523" mass="59360">DFARPSSERMPLKHQPNSLRKIALHSICRNFNKLFYRCQSDENMRVLIDTGAYMEFENPLKELPPNMLEDLAEEMKRVTHLRCHHLHMFITENLQEWSFSGSIADHSMAFHMLSTRCKKLKHLNLSYMRTMNHMVFLMLVPTLSNIVSLDLRMTLTVDEVVNKIGECCHSLVDLNLSSTPITDKGLVYLCISQNGQRRCQQLARLSVSETWISALGATVVLHFLPNIREFDFDNIFEAIEGVETVEDRAMQCLFTRAGIRLSELDTDITAPTRLRLTCLNSTVEYLREEALDATVRLCPDATNIAISNAWLPNEALYKLMLLEHLTALSLTNGEGCTFTFHEGVMPVLSVCGPRLHSLILSNFPGIDISGVGSSCPNLQNLAFSNVPVFDVPSKLVPEWFNKLEALELWSATSVEYSPQLVKQLLLYSPIIKNILFNSCSVVTDSLLLEIMQTNPMEMLSHLTVNHCHGVTMATINSVLDAKNDLNVLRVWSCASITRLHSVQVSQRITEENLDVYFEWFEFT</sequence>
<accession>A0A1B6G6N3</accession>
<dbReference type="SMART" id="SM00367">
    <property type="entry name" value="LRR_CC"/>
    <property type="match status" value="3"/>
</dbReference>
<dbReference type="GO" id="GO:0019005">
    <property type="term" value="C:SCF ubiquitin ligase complex"/>
    <property type="evidence" value="ECO:0007669"/>
    <property type="project" value="TreeGrafter"/>
</dbReference>
<feature type="non-terminal residue" evidence="1">
    <location>
        <position position="1"/>
    </location>
</feature>
<dbReference type="EMBL" id="GECZ01011671">
    <property type="protein sequence ID" value="JAS58098.1"/>
    <property type="molecule type" value="Transcribed_RNA"/>
</dbReference>